<evidence type="ECO:0000313" key="3">
    <source>
        <dbReference type="Proteomes" id="UP000218437"/>
    </source>
</evidence>
<dbReference type="KEGG" id="jsv:CNX70_00265"/>
<sequence length="193" mass="21898">MNKYNQNEDIGIVVGTLLEMAIRDQKAVRRAVERLSRTEHIVETAAAQLPATVAREVTLAIQEAVHEVADVLVRRFDAANIDAKRASVAYQEAAKFGFWRMIAGALGVMSIFMATIVFVAWLAMPNISELQARRDEKAYLEAQITLLEKRGAKIDYTICELTKDRKKTRLCARIDPSFVDKWDGYRILAEKRR</sequence>
<keyword evidence="1" id="KW-0472">Membrane</keyword>
<keyword evidence="1" id="KW-0812">Transmembrane</keyword>
<dbReference type="Proteomes" id="UP000218437">
    <property type="component" value="Chromosome"/>
</dbReference>
<accession>A0A290WPL8</accession>
<name>A0A290WPL8_9BURK</name>
<organism evidence="2 3">
    <name type="scientific">Janthinobacterium svalbardensis</name>
    <dbReference type="NCBI Taxonomy" id="368607"/>
    <lineage>
        <taxon>Bacteria</taxon>
        <taxon>Pseudomonadati</taxon>
        <taxon>Pseudomonadota</taxon>
        <taxon>Betaproteobacteria</taxon>
        <taxon>Burkholderiales</taxon>
        <taxon>Oxalobacteraceae</taxon>
        <taxon>Janthinobacterium</taxon>
    </lineage>
</organism>
<dbReference type="AlphaFoldDB" id="A0A290WPL8"/>
<reference evidence="2 3" key="1">
    <citation type="submission" date="2017-09" db="EMBL/GenBank/DDBJ databases">
        <title>Complete genome sequence of Janthinobacterium svalbardensis PAMC 27463.</title>
        <authorList>
            <person name="Cho Y.-J."/>
            <person name="Cho A."/>
            <person name="Kim O.-S."/>
            <person name="Lee J.-I."/>
        </authorList>
    </citation>
    <scope>NUCLEOTIDE SEQUENCE [LARGE SCALE GENOMIC DNA]</scope>
    <source>
        <strain evidence="2 3">PAMC 27463</strain>
    </source>
</reference>
<keyword evidence="1" id="KW-1133">Transmembrane helix</keyword>
<dbReference type="RefSeq" id="WP_096232528.1">
    <property type="nucleotide sequence ID" value="NZ_CP023422.1"/>
</dbReference>
<dbReference type="EMBL" id="CP023422">
    <property type="protein sequence ID" value="ATD58799.1"/>
    <property type="molecule type" value="Genomic_DNA"/>
</dbReference>
<evidence type="ECO:0000256" key="1">
    <source>
        <dbReference type="SAM" id="Phobius"/>
    </source>
</evidence>
<evidence type="ECO:0000313" key="2">
    <source>
        <dbReference type="EMBL" id="ATD58799.1"/>
    </source>
</evidence>
<keyword evidence="3" id="KW-1185">Reference proteome</keyword>
<proteinExistence type="predicted"/>
<protein>
    <submittedName>
        <fullName evidence="2">Uncharacterized protein</fullName>
    </submittedName>
</protein>
<feature type="transmembrane region" description="Helical" evidence="1">
    <location>
        <begin position="98"/>
        <end position="124"/>
    </location>
</feature>
<gene>
    <name evidence="2" type="ORF">CNX70_00265</name>
</gene>